<sequence>MRTWCILRCRWKAAPFSHCFIPAELMRRSMVISSK</sequence>
<dbReference type="AlphaFoldDB" id="A0A0E9VCW7"/>
<accession>A0A0E9VCW7</accession>
<organism evidence="1">
    <name type="scientific">Anguilla anguilla</name>
    <name type="common">European freshwater eel</name>
    <name type="synonym">Muraena anguilla</name>
    <dbReference type="NCBI Taxonomy" id="7936"/>
    <lineage>
        <taxon>Eukaryota</taxon>
        <taxon>Metazoa</taxon>
        <taxon>Chordata</taxon>
        <taxon>Craniata</taxon>
        <taxon>Vertebrata</taxon>
        <taxon>Euteleostomi</taxon>
        <taxon>Actinopterygii</taxon>
        <taxon>Neopterygii</taxon>
        <taxon>Teleostei</taxon>
        <taxon>Anguilliformes</taxon>
        <taxon>Anguillidae</taxon>
        <taxon>Anguilla</taxon>
    </lineage>
</organism>
<proteinExistence type="predicted"/>
<reference evidence="1" key="2">
    <citation type="journal article" date="2015" name="Fish Shellfish Immunol.">
        <title>Early steps in the European eel (Anguilla anguilla)-Vibrio vulnificus interaction in the gills: Role of the RtxA13 toxin.</title>
        <authorList>
            <person name="Callol A."/>
            <person name="Pajuelo D."/>
            <person name="Ebbesson L."/>
            <person name="Teles M."/>
            <person name="MacKenzie S."/>
            <person name="Amaro C."/>
        </authorList>
    </citation>
    <scope>NUCLEOTIDE SEQUENCE</scope>
</reference>
<name>A0A0E9VCW7_ANGAN</name>
<protein>
    <submittedName>
        <fullName evidence="1">Uncharacterized protein</fullName>
    </submittedName>
</protein>
<evidence type="ECO:0000313" key="1">
    <source>
        <dbReference type="EMBL" id="JAH75964.1"/>
    </source>
</evidence>
<reference evidence="1" key="1">
    <citation type="submission" date="2014-11" db="EMBL/GenBank/DDBJ databases">
        <authorList>
            <person name="Amaro Gonzalez C."/>
        </authorList>
    </citation>
    <scope>NUCLEOTIDE SEQUENCE</scope>
</reference>
<dbReference type="EMBL" id="GBXM01032613">
    <property type="protein sequence ID" value="JAH75964.1"/>
    <property type="molecule type" value="Transcribed_RNA"/>
</dbReference>